<protein>
    <submittedName>
        <fullName evidence="3">Uncharacterized protein</fullName>
    </submittedName>
</protein>
<evidence type="ECO:0000313" key="3">
    <source>
        <dbReference type="EMBL" id="CBK43914.1"/>
    </source>
</evidence>
<dbReference type="EMBL" id="FP929003">
    <property type="protein sequence ID" value="CBK43914.1"/>
    <property type="molecule type" value="Genomic_DNA"/>
</dbReference>
<organism evidence="3 4">
    <name type="scientific">Nitrospira defluvii</name>
    <dbReference type="NCBI Taxonomy" id="330214"/>
    <lineage>
        <taxon>Bacteria</taxon>
        <taxon>Pseudomonadati</taxon>
        <taxon>Nitrospirota</taxon>
        <taxon>Nitrospiria</taxon>
        <taxon>Nitrospirales</taxon>
        <taxon>Nitrospiraceae</taxon>
        <taxon>Nitrospira</taxon>
    </lineage>
</organism>
<keyword evidence="4" id="KW-1185">Reference proteome</keyword>
<dbReference type="KEGG" id="nde:NIDE4249"/>
<sequence length="573" mass="63116">MIRGNQFHRRQTIAIVTLAVSLGLWTGTAESAPATGGKGHRPTASAKQPPAVQTAVRYAEALAHGDRVTAGQLDFACQYRYVVASPAKVKQFAPANDTSYDSCWQTLTDAYAPMLKRSDIAMDIIWPSTGPLMFFGDDLPRAPASTFVADVLGTSPPGSGLHVTVVGSRTIPSGSFRLGRTGKVLGAPTTLVQLSVQYQDPLTSPVTYAPGNVKWTNTIKRPRLALKSVTTQWVVFTGLKQHGFPGDTAVFNLPVATQPEAPGMMADKIPFATEASRALPESLAWWGPDDQPGTLTAAAARAAIFPDLRDRVALLNRVLLIDPKQPDALTVLTRHLYSVLLREARNSHQVPIKDPALGIVVDEFYWNIYAQGARLDLSNGMEMGGLSQPTPADFLYRLIPALQTLVSVRPEQLDNRFRLGIAYRWNNDQLPMVETFESLVKDIPEHRRTPKSEALLQLAWSRINKVSWNRILHDTETPRAYADAEAALAQAELPLDKFLAEYAMAYTMIFLPNYGDKAKMLQHLTEAKRWFDEVPGKSDEVWRYFLHSELLKAVLDADPMFQPILATAAAPHA</sequence>
<feature type="chain" id="PRO_5003119810" evidence="2">
    <location>
        <begin position="32"/>
        <end position="573"/>
    </location>
</feature>
<dbReference type="OrthoDB" id="9759623at2"/>
<dbReference type="HOGENOM" id="CLU_475461_0_0_0"/>
<feature type="region of interest" description="Disordered" evidence="1">
    <location>
        <begin position="31"/>
        <end position="50"/>
    </location>
</feature>
<reference evidence="3 4" key="1">
    <citation type="journal article" date="2010" name="Proc. Natl. Acad. Sci. U.S.A.">
        <title>A Nitrospira metagenome illuminates the physiology and evolution of globally important nitrite-oxidizing bacteria.</title>
        <authorList>
            <person name="Lucker S."/>
            <person name="Wagner M."/>
            <person name="Maixner F."/>
            <person name="Pelletier E."/>
            <person name="Koch H."/>
            <person name="Vacherie B."/>
            <person name="Rattei T."/>
            <person name="Sinninghe Damste J."/>
            <person name="Spieck E."/>
            <person name="Le Paslier D."/>
            <person name="Daims H."/>
        </authorList>
    </citation>
    <scope>NUCLEOTIDE SEQUENCE [LARGE SCALE GENOMIC DNA]</scope>
</reference>
<evidence type="ECO:0000256" key="1">
    <source>
        <dbReference type="SAM" id="MobiDB-lite"/>
    </source>
</evidence>
<name>D8P8T2_9BACT</name>
<keyword evidence="2" id="KW-0732">Signal</keyword>
<accession>D8P8T2</accession>
<gene>
    <name evidence="3" type="ORF">NIDE4249</name>
</gene>
<evidence type="ECO:0000256" key="2">
    <source>
        <dbReference type="SAM" id="SignalP"/>
    </source>
</evidence>
<feature type="signal peptide" evidence="2">
    <location>
        <begin position="1"/>
        <end position="31"/>
    </location>
</feature>
<proteinExistence type="predicted"/>
<dbReference type="STRING" id="330214.NIDE4249"/>
<evidence type="ECO:0000313" key="4">
    <source>
        <dbReference type="Proteomes" id="UP000001660"/>
    </source>
</evidence>
<dbReference type="AlphaFoldDB" id="D8P8T2"/>
<dbReference type="Proteomes" id="UP000001660">
    <property type="component" value="Chromosome"/>
</dbReference>